<sequence length="188" mass="20781">MNWLQGWTDSGLTWSTNSQTHMHSDSCAVTRAENGVPASDDVTTRNNRSFQHRLQVSLGVLLVMAGLVFFVTMGSYTILIGLAIVFLGLLILIRAFCVVIKSSHVAVPGHFLLHPRTGTRYTHHQAIAVQRRLDRIRRATAEDHSTVQMPPASDASPQSQPATPPPWQMEPPPSYETVMKTTIAVNQL</sequence>
<dbReference type="Bgee" id="ENSDARG00000091904">
    <property type="expression patterns" value="Expressed in swim bladder and 8 other cell types or tissues"/>
</dbReference>
<keyword evidence="2" id="KW-1133">Transmembrane helix</keyword>
<dbReference type="Ensembl" id="ENSDART00000136974.3">
    <property type="protein sequence ID" value="ENSDARP00000126598.1"/>
    <property type="gene ID" value="ENSDARG00000091904.3"/>
</dbReference>
<feature type="transmembrane region" description="Helical" evidence="2">
    <location>
        <begin position="78"/>
        <end position="100"/>
    </location>
</feature>
<evidence type="ECO:0000256" key="1">
    <source>
        <dbReference type="SAM" id="MobiDB-lite"/>
    </source>
</evidence>
<dbReference type="Proteomes" id="UP000000437">
    <property type="component" value="Chromosome 20"/>
</dbReference>
<evidence type="ECO:0000313" key="6">
    <source>
        <dbReference type="RefSeq" id="XP_068071475.1"/>
    </source>
</evidence>
<dbReference type="ZFIN" id="ZDB-GENE-070705-547">
    <property type="gene designation" value="si:dkeyp-51f12.3"/>
</dbReference>
<dbReference type="RefSeq" id="XP_068071475.1">
    <property type="nucleotide sequence ID" value="XM_068215374.1"/>
</dbReference>
<dbReference type="OrthoDB" id="8850216at2759"/>
<dbReference type="EMBL" id="BX511260">
    <property type="status" value="NOT_ANNOTATED_CDS"/>
    <property type="molecule type" value="Genomic_DNA"/>
</dbReference>
<organism evidence="3">
    <name type="scientific">Danio rerio</name>
    <name type="common">Zebrafish</name>
    <name type="synonym">Brachydanio rerio</name>
    <dbReference type="NCBI Taxonomy" id="7955"/>
    <lineage>
        <taxon>Eukaryota</taxon>
        <taxon>Metazoa</taxon>
        <taxon>Chordata</taxon>
        <taxon>Craniata</taxon>
        <taxon>Vertebrata</taxon>
        <taxon>Euteleostomi</taxon>
        <taxon>Actinopterygii</taxon>
        <taxon>Neopterygii</taxon>
        <taxon>Teleostei</taxon>
        <taxon>Ostariophysi</taxon>
        <taxon>Cypriniformes</taxon>
        <taxon>Danionidae</taxon>
        <taxon>Danioninae</taxon>
        <taxon>Danio</taxon>
    </lineage>
</organism>
<dbReference type="PaxDb" id="7955-ENSDARP00000126598"/>
<name>R4GDP3_DANRE</name>
<dbReference type="GeneTree" id="ENSGT00760000120380"/>
<proteinExistence type="predicted"/>
<dbReference type="AlphaFoldDB" id="R4GDP3"/>
<evidence type="ECO:0000313" key="5">
    <source>
        <dbReference type="RefSeq" id="NP_001315068.1"/>
    </source>
</evidence>
<gene>
    <name evidence="3 5 6 7" type="primary">si:dkeyp-51f12.3</name>
</gene>
<reference evidence="3 4" key="1">
    <citation type="journal article" date="2013" name="Nature">
        <title>The zebrafish reference genome sequence and its relationship to the human genome.</title>
        <authorList>
            <consortium name="Genome Reference Consortium Zebrafish"/>
            <person name="Howe K."/>
            <person name="Clark M.D."/>
            <person name="Torroja C.F."/>
            <person name="Torrance J."/>
            <person name="Berthelot C."/>
            <person name="Muffato M."/>
            <person name="Collins J.E."/>
            <person name="Humphray S."/>
            <person name="McLaren K."/>
            <person name="Matthews L."/>
            <person name="McLaren S."/>
            <person name="Sealy I."/>
            <person name="Caccamo M."/>
            <person name="Churcher C."/>
            <person name="Scott C."/>
            <person name="Barrett J.C."/>
            <person name="Koch R."/>
            <person name="Rauch G.J."/>
            <person name="White S."/>
            <person name="Chow W."/>
            <person name="Kilian B."/>
            <person name="Quintais L.T."/>
            <person name="Guerra-Assuncao J.A."/>
            <person name="Zhou Y."/>
            <person name="Gu Y."/>
            <person name="Yen J."/>
            <person name="Vogel J.H."/>
            <person name="Eyre T."/>
            <person name="Redmond S."/>
            <person name="Banerjee R."/>
            <person name="Chi J."/>
            <person name="Fu B."/>
            <person name="Langley E."/>
            <person name="Maguire S.F."/>
            <person name="Laird G.K."/>
            <person name="Lloyd D."/>
            <person name="Kenyon E."/>
            <person name="Donaldson S."/>
            <person name="Sehra H."/>
            <person name="Almeida-King J."/>
            <person name="Loveland J."/>
            <person name="Trevanion S."/>
            <person name="Jones M."/>
            <person name="Quail M."/>
            <person name="Willey D."/>
            <person name="Hunt A."/>
            <person name="Burton J."/>
            <person name="Sims S."/>
            <person name="McLay K."/>
            <person name="Plumb B."/>
            <person name="Davis J."/>
            <person name="Clee C."/>
            <person name="Oliver K."/>
            <person name="Clark R."/>
            <person name="Riddle C."/>
            <person name="Elliot D."/>
            <person name="Eliott D."/>
            <person name="Threadgold G."/>
            <person name="Harden G."/>
            <person name="Ware D."/>
            <person name="Begum S."/>
            <person name="Mortimore B."/>
            <person name="Mortimer B."/>
            <person name="Kerry G."/>
            <person name="Heath P."/>
            <person name="Phillimore B."/>
            <person name="Tracey A."/>
            <person name="Corby N."/>
            <person name="Dunn M."/>
            <person name="Johnson C."/>
            <person name="Wood J."/>
            <person name="Clark S."/>
            <person name="Pelan S."/>
            <person name="Griffiths G."/>
            <person name="Smith M."/>
            <person name="Glithero R."/>
            <person name="Howden P."/>
            <person name="Barker N."/>
            <person name="Lloyd C."/>
            <person name="Stevens C."/>
            <person name="Harley J."/>
            <person name="Holt K."/>
            <person name="Panagiotidis G."/>
            <person name="Lovell J."/>
            <person name="Beasley H."/>
            <person name="Henderson C."/>
            <person name="Gordon D."/>
            <person name="Auger K."/>
            <person name="Wright D."/>
            <person name="Collins J."/>
            <person name="Raisen C."/>
            <person name="Dyer L."/>
            <person name="Leung K."/>
            <person name="Robertson L."/>
            <person name="Ambridge K."/>
            <person name="Leongamornlert D."/>
            <person name="McGuire S."/>
            <person name="Gilderthorp R."/>
            <person name="Griffiths C."/>
            <person name="Manthravadi D."/>
            <person name="Nichol S."/>
            <person name="Barker G."/>
            <person name="Whitehead S."/>
            <person name="Kay M."/>
            <person name="Brown J."/>
            <person name="Murnane C."/>
            <person name="Gray E."/>
            <person name="Humphries M."/>
            <person name="Sycamore N."/>
            <person name="Barker D."/>
            <person name="Saunders D."/>
            <person name="Wallis J."/>
            <person name="Babbage A."/>
            <person name="Hammond S."/>
            <person name="Mashreghi-Mohammadi M."/>
            <person name="Barr L."/>
            <person name="Martin S."/>
            <person name="Wray P."/>
            <person name="Ellington A."/>
            <person name="Matthews N."/>
            <person name="Ellwood M."/>
            <person name="Woodmansey R."/>
            <person name="Clark G."/>
            <person name="Cooper J."/>
            <person name="Cooper J."/>
            <person name="Tromans A."/>
            <person name="Grafham D."/>
            <person name="Skuce C."/>
            <person name="Pandian R."/>
            <person name="Andrews R."/>
            <person name="Harrison E."/>
            <person name="Kimberley A."/>
            <person name="Garnett J."/>
            <person name="Fosker N."/>
            <person name="Hall R."/>
            <person name="Garner P."/>
            <person name="Kelly D."/>
            <person name="Bird C."/>
            <person name="Palmer S."/>
            <person name="Gehring I."/>
            <person name="Berger A."/>
            <person name="Dooley C.M."/>
            <person name="Ersan-Urun Z."/>
            <person name="Eser C."/>
            <person name="Geiger H."/>
            <person name="Geisler M."/>
            <person name="Karotki L."/>
            <person name="Kirn A."/>
            <person name="Konantz J."/>
            <person name="Konantz M."/>
            <person name="Oberlander M."/>
            <person name="Rudolph-Geiger S."/>
            <person name="Teucke M."/>
            <person name="Lanz C."/>
            <person name="Raddatz G."/>
            <person name="Osoegawa K."/>
            <person name="Zhu B."/>
            <person name="Rapp A."/>
            <person name="Widaa S."/>
            <person name="Langford C."/>
            <person name="Yang F."/>
            <person name="Schuster S.C."/>
            <person name="Carter N.P."/>
            <person name="Harrow J."/>
            <person name="Ning Z."/>
            <person name="Herrero J."/>
            <person name="Searle S.M."/>
            <person name="Enright A."/>
            <person name="Geisler R."/>
            <person name="Plasterk R.H."/>
            <person name="Lee C."/>
            <person name="Westerfield M."/>
            <person name="de Jong P.J."/>
            <person name="Zon L.I."/>
            <person name="Postlethwait J.H."/>
            <person name="Nusslein-Volhard C."/>
            <person name="Hubbard T.J."/>
            <person name="Roest Crollius H."/>
            <person name="Rogers J."/>
            <person name="Stemple D.L."/>
        </authorList>
    </citation>
    <scope>NUCLEOTIDE SEQUENCE [LARGE SCALE GENOMIC DNA]</scope>
    <source>
        <strain evidence="3 4">Tuebingen</strain>
    </source>
</reference>
<keyword evidence="2" id="KW-0812">Transmembrane</keyword>
<accession>R4GDP3</accession>
<dbReference type="HOGENOM" id="CLU_1450886_0_0_1"/>
<dbReference type="EMBL" id="BX323071">
    <property type="status" value="NOT_ANNOTATED_CDS"/>
    <property type="molecule type" value="Genomic_DNA"/>
</dbReference>
<dbReference type="GlyGen" id="R4GDP3">
    <property type="glycosylation" value="1 site"/>
</dbReference>
<feature type="transmembrane region" description="Helical" evidence="2">
    <location>
        <begin position="54"/>
        <end position="72"/>
    </location>
</feature>
<dbReference type="Ensembl" id="ENSDART00000189169.1">
    <property type="protein sequence ID" value="ENSDARP00000151501.1"/>
    <property type="gene ID" value="ENSDARG00000091904.3"/>
</dbReference>
<dbReference type="RefSeq" id="NP_001315068.1">
    <property type="nucleotide sequence ID" value="NM_001328139.1"/>
</dbReference>
<feature type="compositionally biased region" description="Pro residues" evidence="1">
    <location>
        <begin position="162"/>
        <end position="174"/>
    </location>
</feature>
<feature type="compositionally biased region" description="Low complexity" evidence="1">
    <location>
        <begin position="148"/>
        <end position="161"/>
    </location>
</feature>
<evidence type="ECO:0000256" key="2">
    <source>
        <dbReference type="SAM" id="Phobius"/>
    </source>
</evidence>
<reference evidence="5 6" key="3">
    <citation type="submission" date="2025-04" db="UniProtKB">
        <authorList>
            <consortium name="RefSeq"/>
        </authorList>
    </citation>
    <scope>IDENTIFICATION</scope>
    <source>
        <strain evidence="5 6">Tuebingen</strain>
    </source>
</reference>
<evidence type="ECO:0000313" key="7">
    <source>
        <dbReference type="ZFIN" id="ZDB-GENE-070705-547"/>
    </source>
</evidence>
<protein>
    <submittedName>
        <fullName evidence="3">Si:dkeyp-51f12.3</fullName>
    </submittedName>
    <submittedName>
        <fullName evidence="5">Uncharacterized protein LOC107988041</fullName>
    </submittedName>
    <submittedName>
        <fullName evidence="6">Uncharacterized protein isoform X1</fullName>
    </submittedName>
</protein>
<reference evidence="3" key="2">
    <citation type="submission" date="2013-05" db="UniProtKB">
        <authorList>
            <consortium name="Ensembl"/>
        </authorList>
    </citation>
    <scope>IDENTIFICATION</scope>
    <source>
        <strain evidence="3">Tuebingen</strain>
    </source>
</reference>
<keyword evidence="4" id="KW-1185">Reference proteome</keyword>
<dbReference type="AGR" id="ZFIN:ZDB-GENE-070705-547"/>
<accession>A0A8M1P3K5</accession>
<dbReference type="GeneID" id="107988041"/>
<keyword evidence="2" id="KW-0472">Membrane</keyword>
<feature type="region of interest" description="Disordered" evidence="1">
    <location>
        <begin position="142"/>
        <end position="174"/>
    </location>
</feature>
<dbReference type="KEGG" id="dre:107988041"/>
<evidence type="ECO:0000313" key="3">
    <source>
        <dbReference type="Ensembl" id="ENSDARP00000126598"/>
    </source>
</evidence>
<dbReference type="eggNOG" id="ENOG502SSY7">
    <property type="taxonomic scope" value="Eukaryota"/>
</dbReference>
<evidence type="ECO:0000313" key="4">
    <source>
        <dbReference type="Proteomes" id="UP000000437"/>
    </source>
</evidence>